<dbReference type="SMART" id="SM00642">
    <property type="entry name" value="Aamy"/>
    <property type="match status" value="1"/>
</dbReference>
<gene>
    <name evidence="2" type="ORF">FB460_1089</name>
</gene>
<dbReference type="EMBL" id="VFOR01000001">
    <property type="protein sequence ID" value="TQL63287.1"/>
    <property type="molecule type" value="Genomic_DNA"/>
</dbReference>
<dbReference type="Gene3D" id="3.30.1590.10">
    <property type="entry name" value="Maltooligosyl trehalose synthase, domain 2"/>
    <property type="match status" value="1"/>
</dbReference>
<dbReference type="PANTHER" id="PTHR10357:SF216">
    <property type="entry name" value="MALTOOLIGOSYL TREHALOSE SYNTHASE-RELATED"/>
    <property type="match status" value="1"/>
</dbReference>
<accession>A0A542ZSJ0</accession>
<dbReference type="GO" id="GO:0047470">
    <property type="term" value="F:(1,4)-alpha-D-glucan 1-alpha-D-glucosylmutase activity"/>
    <property type="evidence" value="ECO:0007669"/>
    <property type="project" value="TreeGrafter"/>
</dbReference>
<protein>
    <submittedName>
        <fullName evidence="2">(1-&gt;4)-alpha-D-glucan 1-alpha-D-glucosylmutase</fullName>
    </submittedName>
</protein>
<dbReference type="Gene3D" id="1.10.10.470">
    <property type="entry name" value="Maltooligosyl trehalose synthase, domain 4"/>
    <property type="match status" value="1"/>
</dbReference>
<dbReference type="Proteomes" id="UP000316196">
    <property type="component" value="Unassembled WGS sequence"/>
</dbReference>
<dbReference type="CDD" id="cd11336">
    <property type="entry name" value="AmyAc_MTSase"/>
    <property type="match status" value="1"/>
</dbReference>
<dbReference type="InterPro" id="IPR017853">
    <property type="entry name" value="GH"/>
</dbReference>
<feature type="domain" description="Glycosyl hydrolase family 13 catalytic" evidence="1">
    <location>
        <begin position="30"/>
        <end position="402"/>
    </location>
</feature>
<dbReference type="Gene3D" id="1.10.150.200">
    <property type="entry name" value="Maltooligosyl trehalose synthase, domain 3"/>
    <property type="match status" value="1"/>
</dbReference>
<dbReference type="Pfam" id="PF00128">
    <property type="entry name" value="Alpha-amylase"/>
    <property type="match status" value="1"/>
</dbReference>
<name>A0A542ZSJ0_9ACTN</name>
<sequence>MGRGVAAPAMMRNMTVPSSTYRLQLSAEFTLDDAAALMDYLQELGVGAVYLSPVLTATKGSTHGYDTTDPTSVDPERGGEEAWSRLLTAAKEHGLAVVVDIVPNHVGVSAPQENHAWWDVLTHGPDAARAHWFDIDWTRGKLLVPILGSDADTAELSVDTSGDEPLLAYYDHRFPLAPGTWSPGADLSDVLAQQHYELVDWRRGDSELNYRRFFTITTLAGIRQEDPDVFAATHARIARMLAEGVGGLRVDHPDGVADPADYFSRLRDLAGEKTWLLGEKILEPGEKLPDWPIEGTTGYDALREVEHAFIDTAKADAFDDLYRRYATDQRTFTEHVGDAKRRAATELLAAERARMLRVLGRDDAATTDALAELAVAMPVYRTYPGDTTEPLDQAVASVTDSRPDLTEAVAALRPMLTTDPEMSRRFGQYSGAVMAKGVEDTTFYRWSRFVGLNEVGGDPATFGGSLDAFHDAQQERQSAQPQAMTALATHDTKRGEDVRARLAALSEVPVTYGRFLEELEHHTEVPNGNFLQLIAQTVVGAGIIERQRLHDYVIKAAREASQETTWTQVNETFEQAITAAVDACFDHESVRVQLDRLLSLIEQPGWSNSLGRKLVQLTMPGVPDVYQGTEMLDDSLVDPDNRRPVDYSARRAMLDSTPLPWLDGSGAAKFHVVRTALRLRRECPELFTGYTPMHANGDAADHFLGFDRGGALTAVTRLPYGLGQRDGWGDTSLMLQGSWTDQLTGAGFTGEVRVNDLFDHYPVALLTKQ</sequence>
<dbReference type="InterPro" id="IPR013797">
    <property type="entry name" value="Maltooligo_trehalose_synth_4"/>
</dbReference>
<evidence type="ECO:0000313" key="3">
    <source>
        <dbReference type="Proteomes" id="UP000316196"/>
    </source>
</evidence>
<reference evidence="2 3" key="1">
    <citation type="submission" date="2019-06" db="EMBL/GenBank/DDBJ databases">
        <title>Sequencing the genomes of 1000 actinobacteria strains.</title>
        <authorList>
            <person name="Klenk H.-P."/>
        </authorList>
    </citation>
    <scope>NUCLEOTIDE SEQUENCE [LARGE SCALE GENOMIC DNA]</scope>
    <source>
        <strain evidence="2 3">DSM 8251</strain>
    </source>
</reference>
<dbReference type="GO" id="GO:0005992">
    <property type="term" value="P:trehalose biosynthetic process"/>
    <property type="evidence" value="ECO:0007669"/>
    <property type="project" value="TreeGrafter"/>
</dbReference>
<dbReference type="SUPFAM" id="SSF51445">
    <property type="entry name" value="(Trans)glycosidases"/>
    <property type="match status" value="1"/>
</dbReference>
<dbReference type="Gene3D" id="3.20.20.80">
    <property type="entry name" value="Glycosidases"/>
    <property type="match status" value="1"/>
</dbReference>
<dbReference type="AlphaFoldDB" id="A0A542ZSJ0"/>
<organism evidence="2 3">
    <name type="scientific">Propioniferax innocua</name>
    <dbReference type="NCBI Taxonomy" id="1753"/>
    <lineage>
        <taxon>Bacteria</taxon>
        <taxon>Bacillati</taxon>
        <taxon>Actinomycetota</taxon>
        <taxon>Actinomycetes</taxon>
        <taxon>Propionibacteriales</taxon>
        <taxon>Propionibacteriaceae</taxon>
        <taxon>Propioniferax</taxon>
    </lineage>
</organism>
<dbReference type="InterPro" id="IPR006047">
    <property type="entry name" value="GH13_cat_dom"/>
</dbReference>
<evidence type="ECO:0000259" key="1">
    <source>
        <dbReference type="SMART" id="SM00642"/>
    </source>
</evidence>
<evidence type="ECO:0000313" key="2">
    <source>
        <dbReference type="EMBL" id="TQL63287.1"/>
    </source>
</evidence>
<dbReference type="GO" id="GO:0030980">
    <property type="term" value="P:alpha-glucan catabolic process"/>
    <property type="evidence" value="ECO:0007669"/>
    <property type="project" value="TreeGrafter"/>
</dbReference>
<dbReference type="NCBIfam" id="TIGR02401">
    <property type="entry name" value="trehalose_TreY"/>
    <property type="match status" value="1"/>
</dbReference>
<dbReference type="PANTHER" id="PTHR10357">
    <property type="entry name" value="ALPHA-AMYLASE FAMILY MEMBER"/>
    <property type="match status" value="1"/>
</dbReference>
<keyword evidence="3" id="KW-1185">Reference proteome</keyword>
<proteinExistence type="predicted"/>
<dbReference type="InterPro" id="IPR012767">
    <property type="entry name" value="Trehalose_TreY"/>
</dbReference>
<comment type="caution">
    <text evidence="2">The sequence shown here is derived from an EMBL/GenBank/DDBJ whole genome shotgun (WGS) entry which is preliminary data.</text>
</comment>